<proteinExistence type="predicted"/>
<name>A0AC61NQN0_9CAUD</name>
<evidence type="ECO:0000313" key="1">
    <source>
        <dbReference type="EMBL" id="QYC54590.1"/>
    </source>
</evidence>
<gene>
    <name evidence="1" type="primary">32</name>
    <name evidence="1" type="ORF">SEA_AGUEYBANA_32</name>
</gene>
<organism evidence="1 2">
    <name type="scientific">Gordonia phage Agueybana</name>
    <dbReference type="NCBI Taxonomy" id="2859634"/>
    <lineage>
        <taxon>Viruses</taxon>
        <taxon>Duplodnaviria</taxon>
        <taxon>Heunggongvirae</taxon>
        <taxon>Uroviricota</taxon>
        <taxon>Caudoviricetes</taxon>
        <taxon>Nymbaxtervirinae</taxon>
        <taxon>Nymphadoravirus</taxon>
        <taxon>Nymphadoravirus agueybana</taxon>
    </lineage>
</organism>
<dbReference type="Proteomes" id="UP000826558">
    <property type="component" value="Segment"/>
</dbReference>
<reference evidence="1" key="1">
    <citation type="submission" date="2021-05" db="EMBL/GenBank/DDBJ databases">
        <authorList>
            <person name="Alejandro-Iglesias T.M."/>
            <person name="Baez-Cruz V.A."/>
            <person name="Bragalone-Rodriguez T."/>
            <person name="Braun-Zayas A."/>
            <person name="Carattini-Rivera A.Z."/>
            <person name="Castello-Casta F.M."/>
            <person name="Delgado-Torres D.N."/>
            <person name="Lopez-Castro L."/>
            <person name="Rivera-Torres A.P."/>
            <person name="Rodriguez-Diaz E.A."/>
            <person name="Tejas-Delatorre P.J."/>
            <person name="Torres-Carro S.E."/>
            <person name="Tristani-Rodriguez M."/>
            <person name="Vazquez E."/>
            <person name="Tolsma S."/>
            <person name="Caruso S.M."/>
            <person name="Garlena R.A."/>
            <person name="Russell D.A."/>
            <person name="Pope W.H."/>
            <person name="Jacobs-Se D."/>
            <person name="Hatfull G.F."/>
        </authorList>
    </citation>
    <scope>NUCLEOTIDE SEQUENCE</scope>
</reference>
<sequence length="55" mass="6053">MANRHWTEPAGENCPRCGEEMSVNVVEVNAWQGSFEKRSNAICMATPGCNASQPR</sequence>
<evidence type="ECO:0000313" key="2">
    <source>
        <dbReference type="Proteomes" id="UP000826558"/>
    </source>
</evidence>
<keyword evidence="2" id="KW-1185">Reference proteome</keyword>
<dbReference type="EMBL" id="MZ274304">
    <property type="protein sequence ID" value="QYC54590.1"/>
    <property type="molecule type" value="Genomic_DNA"/>
</dbReference>
<accession>A0AC61NQN0</accession>
<protein>
    <submittedName>
        <fullName evidence="1">Uncharacterized protein</fullName>
    </submittedName>
</protein>